<proteinExistence type="inferred from homology"/>
<sequence>MKRINAKQAAELVQDGDGLIVSGFLLQTTPSEILTAIGERFLEEGSPKNLTVLQAAGIGNNKDEGIYEISHPGMIKRYITGHFANNQRLIDQANANEVEAYNFPQGVVSKMYRNIASGFNGDITKVGLKTFCDPRLEGGKINSAAKEDLVELLEVGGEEFLYYKAPHIDVAIIRGTTADEQGNITLEEEASVVDAREIAMAAKANGGKVIVQVKYLADSKSINRNDVIIPGIFVDYVVLSEQPETKHRQTPANFYDPAIAGQRRVIMEQSASFPLNERKVIARRAAMELHPGDVVNLGIGIPEVVGIVANEEGFGDEIILTLEDGMIGGIPLGGANFGSAVNAMVGLPMNQQFDFYNGGGLDCAFLGFAEVNSKGDINVSKFGDRIAGCGGFIDISQSTENIYFCGTLTAGGLKERVEDGKLVIEQEGKRKKFLKSLDQITYSADYGLENGQNVTFITDRCVMKPSEKGLVITEVAPGVDILKDIIDQMEFDPIVADDVKTMDLSIFEDKLMDLKGRFA</sequence>
<dbReference type="Proteomes" id="UP000070442">
    <property type="component" value="Unassembled WGS sequence"/>
</dbReference>
<name>A0A134AKL4_9FIRM</name>
<dbReference type="Gene3D" id="3.40.1080.10">
    <property type="entry name" value="Glutaconate Coenzyme A-transferase"/>
    <property type="match status" value="2"/>
</dbReference>
<dbReference type="InterPro" id="IPR014388">
    <property type="entry name" value="3-oxoacid_CoA-transferase"/>
</dbReference>
<comment type="caution">
    <text evidence="5">The sequence shown here is derived from an EMBL/GenBank/DDBJ whole genome shotgun (WGS) entry which is preliminary data.</text>
</comment>
<feature type="active site" description="5-glutamyl coenzyme A thioester intermediate" evidence="4">
    <location>
        <position position="323"/>
    </location>
</feature>
<accession>A0A134AKL4</accession>
<evidence type="ECO:0000256" key="2">
    <source>
        <dbReference type="ARBA" id="ARBA00022679"/>
    </source>
</evidence>
<evidence type="ECO:0000313" key="6">
    <source>
        <dbReference type="Proteomes" id="UP000070442"/>
    </source>
</evidence>
<evidence type="ECO:0000256" key="1">
    <source>
        <dbReference type="ARBA" id="ARBA00007154"/>
    </source>
</evidence>
<evidence type="ECO:0000256" key="4">
    <source>
        <dbReference type="PIRSR" id="PIRSR000858-1"/>
    </source>
</evidence>
<dbReference type="PANTHER" id="PTHR43293">
    <property type="entry name" value="ACETATE COA-TRANSFERASE YDIF"/>
    <property type="match status" value="1"/>
</dbReference>
<keyword evidence="6" id="KW-1185">Reference proteome</keyword>
<protein>
    <submittedName>
        <fullName evidence="5">CoA transferase</fullName>
    </submittedName>
</protein>
<evidence type="ECO:0000313" key="5">
    <source>
        <dbReference type="EMBL" id="KXB68225.1"/>
    </source>
</evidence>
<comment type="similarity">
    <text evidence="1 3">Belongs to the 3-oxoacid CoA-transferase family.</text>
</comment>
<dbReference type="PIRSF" id="PIRSF000858">
    <property type="entry name" value="SCOT-t"/>
    <property type="match status" value="1"/>
</dbReference>
<dbReference type="STRING" id="755172.HMPREF1863_00246"/>
<dbReference type="Pfam" id="PF01144">
    <property type="entry name" value="CoA_trans"/>
    <property type="match status" value="1"/>
</dbReference>
<dbReference type="SMART" id="SM00882">
    <property type="entry name" value="CoA_trans"/>
    <property type="match status" value="1"/>
</dbReference>
<gene>
    <name evidence="5" type="ORF">HMPREF1863_00246</name>
</gene>
<dbReference type="InterPro" id="IPR004165">
    <property type="entry name" value="CoA_trans_fam_I"/>
</dbReference>
<keyword evidence="2 3" id="KW-0808">Transferase</keyword>
<dbReference type="GO" id="GO:0008410">
    <property type="term" value="F:CoA-transferase activity"/>
    <property type="evidence" value="ECO:0007669"/>
    <property type="project" value="InterPro"/>
</dbReference>
<reference evidence="6" key="1">
    <citation type="submission" date="2016-01" db="EMBL/GenBank/DDBJ databases">
        <authorList>
            <person name="Mitreva M."/>
            <person name="Pepin K.H."/>
            <person name="Mihindukulasuriya K.A."/>
            <person name="Fulton R."/>
            <person name="Fronick C."/>
            <person name="O'Laughlin M."/>
            <person name="Miner T."/>
            <person name="Herter B."/>
            <person name="Rosa B.A."/>
            <person name="Cordes M."/>
            <person name="Tomlinson C."/>
            <person name="Wollam A."/>
            <person name="Palsikar V.B."/>
            <person name="Mardis E.R."/>
            <person name="Wilson R.K."/>
        </authorList>
    </citation>
    <scope>NUCLEOTIDE SEQUENCE [LARGE SCALE GENOMIC DNA]</scope>
    <source>
        <strain evidence="6">DNF00729</strain>
    </source>
</reference>
<dbReference type="SUPFAM" id="SSF100950">
    <property type="entry name" value="NagB/RpiA/CoA transferase-like"/>
    <property type="match status" value="2"/>
</dbReference>
<dbReference type="PATRIC" id="fig|755172.3.peg.237"/>
<organism evidence="5 6">
    <name type="scientific">Aedoeadaptatus coxii</name>
    <dbReference type="NCBI Taxonomy" id="755172"/>
    <lineage>
        <taxon>Bacteria</taxon>
        <taxon>Bacillati</taxon>
        <taxon>Bacillota</taxon>
        <taxon>Tissierellia</taxon>
        <taxon>Tissierellales</taxon>
        <taxon>Peptoniphilaceae</taxon>
        <taxon>Aedoeadaptatus</taxon>
    </lineage>
</organism>
<dbReference type="OrthoDB" id="9805230at2"/>
<dbReference type="AlphaFoldDB" id="A0A134AKL4"/>
<dbReference type="PANTHER" id="PTHR43293:SF1">
    <property type="entry name" value="ACETATE COA-TRANSFERASE YDIF"/>
    <property type="match status" value="1"/>
</dbReference>
<evidence type="ECO:0000256" key="3">
    <source>
        <dbReference type="PIRNR" id="PIRNR000858"/>
    </source>
</evidence>
<dbReference type="InterPro" id="IPR037171">
    <property type="entry name" value="NagB/RpiA_transferase-like"/>
</dbReference>
<dbReference type="GO" id="GO:0046952">
    <property type="term" value="P:ketone body catabolic process"/>
    <property type="evidence" value="ECO:0007669"/>
    <property type="project" value="InterPro"/>
</dbReference>
<dbReference type="EMBL" id="LSDG01000005">
    <property type="protein sequence ID" value="KXB68225.1"/>
    <property type="molecule type" value="Genomic_DNA"/>
</dbReference>
<dbReference type="RefSeq" id="WP_068366495.1">
    <property type="nucleotide sequence ID" value="NZ_KQ960157.1"/>
</dbReference>